<evidence type="ECO:0000313" key="3">
    <source>
        <dbReference type="Proteomes" id="UP000077315"/>
    </source>
</evidence>
<dbReference type="VEuPathDB" id="FungiDB:PHYBLDRAFT_65588"/>
<feature type="region of interest" description="Disordered" evidence="1">
    <location>
        <begin position="126"/>
        <end position="165"/>
    </location>
</feature>
<evidence type="ECO:0000256" key="1">
    <source>
        <dbReference type="SAM" id="MobiDB-lite"/>
    </source>
</evidence>
<dbReference type="Proteomes" id="UP000077315">
    <property type="component" value="Unassembled WGS sequence"/>
</dbReference>
<feature type="compositionally biased region" description="Basic and acidic residues" evidence="1">
    <location>
        <begin position="137"/>
        <end position="155"/>
    </location>
</feature>
<accession>A0A162PS06</accession>
<dbReference type="EMBL" id="KV440983">
    <property type="protein sequence ID" value="OAD72366.1"/>
    <property type="molecule type" value="Genomic_DNA"/>
</dbReference>
<feature type="compositionally biased region" description="Acidic residues" evidence="1">
    <location>
        <begin position="156"/>
        <end position="165"/>
    </location>
</feature>
<keyword evidence="3" id="KW-1185">Reference proteome</keyword>
<proteinExistence type="predicted"/>
<reference evidence="3" key="1">
    <citation type="submission" date="2015-06" db="EMBL/GenBank/DDBJ databases">
        <title>Expansion of signal transduction pathways in fungi by whole-genome duplication.</title>
        <authorList>
            <consortium name="DOE Joint Genome Institute"/>
            <person name="Corrochano L.M."/>
            <person name="Kuo A."/>
            <person name="Marcet-Houben M."/>
            <person name="Polaino S."/>
            <person name="Salamov A."/>
            <person name="Villalobos J.M."/>
            <person name="Alvarez M.I."/>
            <person name="Avalos J."/>
            <person name="Benito E.P."/>
            <person name="Benoit I."/>
            <person name="Burger G."/>
            <person name="Camino L.P."/>
            <person name="Canovas D."/>
            <person name="Cerda-Olmedo E."/>
            <person name="Cheng J.-F."/>
            <person name="Dominguez A."/>
            <person name="Elias M."/>
            <person name="Eslava A.P."/>
            <person name="Glaser F."/>
            <person name="Grimwood J."/>
            <person name="Gutierrez G."/>
            <person name="Heitman J."/>
            <person name="Henrissat B."/>
            <person name="Iturriaga E.A."/>
            <person name="Lang B.F."/>
            <person name="Lavin J.L."/>
            <person name="Lee S."/>
            <person name="Li W."/>
            <person name="Lindquist E."/>
            <person name="Lopez-Garcia S."/>
            <person name="Luque E.M."/>
            <person name="Marcos A.T."/>
            <person name="Martin J."/>
            <person name="McCluskey K."/>
            <person name="Medina H.R."/>
            <person name="Miralles-Duran A."/>
            <person name="Miyazaki A."/>
            <person name="Munoz-Torres E."/>
            <person name="Oguiza J.A."/>
            <person name="Ohm R."/>
            <person name="Olmedo M."/>
            <person name="Orejas M."/>
            <person name="Ortiz-Castellanos L."/>
            <person name="Pisabarro A.G."/>
            <person name="Rodriguez-Romero J."/>
            <person name="Ruiz-Herrera J."/>
            <person name="Ruiz-Vazquez R."/>
            <person name="Sanz C."/>
            <person name="Schackwitz W."/>
            <person name="Schmutz J."/>
            <person name="Shahriari M."/>
            <person name="Shelest E."/>
            <person name="Silva-Franco F."/>
            <person name="Soanes D."/>
            <person name="Syed K."/>
            <person name="Tagua V.G."/>
            <person name="Talbot N.J."/>
            <person name="Thon M."/>
            <person name="De vries R.P."/>
            <person name="Wiebenga A."/>
            <person name="Yadav J.S."/>
            <person name="Braun E.L."/>
            <person name="Baker S."/>
            <person name="Garre V."/>
            <person name="Horwitz B."/>
            <person name="Torres-Martinez S."/>
            <person name="Idnurm A."/>
            <person name="Herrera-Estrella A."/>
            <person name="Gabaldon T."/>
            <person name="Grigoriev I.V."/>
        </authorList>
    </citation>
    <scope>NUCLEOTIDE SEQUENCE [LARGE SCALE GENOMIC DNA]</scope>
    <source>
        <strain evidence="3">NRRL 1555(-)</strain>
    </source>
</reference>
<gene>
    <name evidence="2" type="ORF">PHYBLDRAFT_65588</name>
</gene>
<evidence type="ECO:0000313" key="2">
    <source>
        <dbReference type="EMBL" id="OAD72366.1"/>
    </source>
</evidence>
<sequence>MYLQLCFIFVSYSYFKQNWFKQKRVDNCFSKIKEININGNHIFNKVNNSSSKPPCAHFLEGALVESIFLVPSKKVFNLLLDLLRTEATVAGTILANGGNGFATSSSLALVIARVVGARVITSTLGEAKGSGRGGRGKGQDGEEGGKDGLLEKHVDEDEDEISFEN</sequence>
<protein>
    <submittedName>
        <fullName evidence="2">Uncharacterized protein</fullName>
    </submittedName>
</protein>
<dbReference type="GeneID" id="29002394"/>
<name>A0A162PS06_PHYB8</name>
<organism evidence="2 3">
    <name type="scientific">Phycomyces blakesleeanus (strain ATCC 8743b / DSM 1359 / FGSC 10004 / NBRC 33097 / NRRL 1555)</name>
    <dbReference type="NCBI Taxonomy" id="763407"/>
    <lineage>
        <taxon>Eukaryota</taxon>
        <taxon>Fungi</taxon>
        <taxon>Fungi incertae sedis</taxon>
        <taxon>Mucoromycota</taxon>
        <taxon>Mucoromycotina</taxon>
        <taxon>Mucoromycetes</taxon>
        <taxon>Mucorales</taxon>
        <taxon>Phycomycetaceae</taxon>
        <taxon>Phycomyces</taxon>
    </lineage>
</organism>
<dbReference type="AlphaFoldDB" id="A0A162PS06"/>
<dbReference type="RefSeq" id="XP_018290406.1">
    <property type="nucleotide sequence ID" value="XM_018441488.1"/>
</dbReference>
<dbReference type="InParanoid" id="A0A162PS06"/>